<evidence type="ECO:0000313" key="3">
    <source>
        <dbReference type="Proteomes" id="UP000053660"/>
    </source>
</evidence>
<gene>
    <name evidence="2" type="ORF">OESDEN_19974</name>
</gene>
<keyword evidence="3" id="KW-1185">Reference proteome</keyword>
<sequence>MSNGRVMLVCRYRIVFDFGTLNLFLINDSIRRWRVALDEIIDRYSQLYYERSEESCLATAKRSFVSRCEETQPSSVMEVSAMRSESPTILTLETSPSRKSFKGSPSTKSSRSNRDRTTKEPQKSVRQGKRSVASLRARIQRKIWLSAFGGSKHKHNSDTSIACQVTESELLQVQQVPSVRRRENDRMIVEPLVTISETSTSSAPPLPTNPPPSLSSSNSHYTPSKVKLREVAPSPYRDVSIRTALSNYSYKKLSNSGFLESLCATPSVSMERSEGLRTAVSEISVVSEPGCRTQRLSVSVELNASMVQPIPVELDSETKSNLHNPEVPRVKPRTLASLRAAKQTPNRKNVAQPAKPTVSKVTAEEVFRAPDP</sequence>
<name>A0A0B1S9Y0_OESDE</name>
<feature type="region of interest" description="Disordered" evidence="1">
    <location>
        <begin position="194"/>
        <end position="223"/>
    </location>
</feature>
<feature type="non-terminal residue" evidence="2">
    <location>
        <position position="372"/>
    </location>
</feature>
<accession>A0A0B1S9Y0</accession>
<feature type="compositionally biased region" description="Pro residues" evidence="1">
    <location>
        <begin position="204"/>
        <end position="213"/>
    </location>
</feature>
<feature type="compositionally biased region" description="Basic and acidic residues" evidence="1">
    <location>
        <begin position="112"/>
        <end position="123"/>
    </location>
</feature>
<feature type="compositionally biased region" description="Basic and acidic residues" evidence="1">
    <location>
        <begin position="362"/>
        <end position="372"/>
    </location>
</feature>
<feature type="compositionally biased region" description="Low complexity" evidence="1">
    <location>
        <begin position="214"/>
        <end position="223"/>
    </location>
</feature>
<feature type="compositionally biased region" description="Polar residues" evidence="1">
    <location>
        <begin position="76"/>
        <end position="110"/>
    </location>
</feature>
<dbReference type="Proteomes" id="UP000053660">
    <property type="component" value="Unassembled WGS sequence"/>
</dbReference>
<reference evidence="2 3" key="1">
    <citation type="submission" date="2014-03" db="EMBL/GenBank/DDBJ databases">
        <title>Draft genome of the hookworm Oesophagostomum dentatum.</title>
        <authorList>
            <person name="Mitreva M."/>
        </authorList>
    </citation>
    <scope>NUCLEOTIDE SEQUENCE [LARGE SCALE GENOMIC DNA]</scope>
    <source>
        <strain evidence="2 3">OD-Hann</strain>
    </source>
</reference>
<dbReference type="EMBL" id="KN600936">
    <property type="protein sequence ID" value="KHJ80352.1"/>
    <property type="molecule type" value="Genomic_DNA"/>
</dbReference>
<dbReference type="AlphaFoldDB" id="A0A0B1S9Y0"/>
<dbReference type="OrthoDB" id="5817597at2759"/>
<protein>
    <submittedName>
        <fullName evidence="2">Uncharacterized protein</fullName>
    </submittedName>
</protein>
<organism evidence="2 3">
    <name type="scientific">Oesophagostomum dentatum</name>
    <name type="common">Nodular worm</name>
    <dbReference type="NCBI Taxonomy" id="61180"/>
    <lineage>
        <taxon>Eukaryota</taxon>
        <taxon>Metazoa</taxon>
        <taxon>Ecdysozoa</taxon>
        <taxon>Nematoda</taxon>
        <taxon>Chromadorea</taxon>
        <taxon>Rhabditida</taxon>
        <taxon>Rhabditina</taxon>
        <taxon>Rhabditomorpha</taxon>
        <taxon>Strongyloidea</taxon>
        <taxon>Strongylidae</taxon>
        <taxon>Oesophagostomum</taxon>
    </lineage>
</organism>
<evidence type="ECO:0000256" key="1">
    <source>
        <dbReference type="SAM" id="MobiDB-lite"/>
    </source>
</evidence>
<feature type="region of interest" description="Disordered" evidence="1">
    <location>
        <begin position="76"/>
        <end position="133"/>
    </location>
</feature>
<feature type="region of interest" description="Disordered" evidence="1">
    <location>
        <begin position="339"/>
        <end position="372"/>
    </location>
</feature>
<evidence type="ECO:0000313" key="2">
    <source>
        <dbReference type="EMBL" id="KHJ80352.1"/>
    </source>
</evidence>
<proteinExistence type="predicted"/>